<evidence type="ECO:0000313" key="3">
    <source>
        <dbReference type="Proteomes" id="UP000037247"/>
    </source>
</evidence>
<gene>
    <name evidence="2" type="ORF">ABW18_09680</name>
</gene>
<evidence type="ECO:0000259" key="1">
    <source>
        <dbReference type="Pfam" id="PF26136"/>
    </source>
</evidence>
<protein>
    <recommendedName>
        <fullName evidence="1">SCO6045-like C-terminal domain-containing protein</fullName>
    </recommendedName>
</protein>
<comment type="caution">
    <text evidence="2">The sequence shown here is derived from an EMBL/GenBank/DDBJ whole genome shotgun (WGS) entry which is preliminary data.</text>
</comment>
<keyword evidence="3" id="KW-1185">Reference proteome</keyword>
<reference evidence="2 3" key="1">
    <citation type="submission" date="2015-05" db="EMBL/GenBank/DDBJ databases">
        <title>Draft genome sequence of the bacterium Gordonia jacobaea a new member of the Gordonia genus.</title>
        <authorList>
            <person name="Jimenez-Galisteo G."/>
            <person name="Dominguez A."/>
            <person name="Munoz E."/>
            <person name="Vinas M."/>
        </authorList>
    </citation>
    <scope>NUCLEOTIDE SEQUENCE [LARGE SCALE GENOMIC DNA]</scope>
    <source>
        <strain evidence="3">mv1</strain>
    </source>
</reference>
<sequence>MPTLAERQSALVSALVSGGSPPPGFDVDRLKATENALLRKRCGEVARRLPQVRAHLGTQFDDAFVAWARGRAPTGSSRDATGFVAHLTDTGLWSPPRARRRILWRGRGK</sequence>
<dbReference type="Proteomes" id="UP000037247">
    <property type="component" value="Unassembled WGS sequence"/>
</dbReference>
<feature type="domain" description="SCO6045-like C-terminal" evidence="1">
    <location>
        <begin position="5"/>
        <end position="88"/>
    </location>
</feature>
<evidence type="ECO:0000313" key="2">
    <source>
        <dbReference type="EMBL" id="KNA91718.1"/>
    </source>
</evidence>
<accession>A0ABR5IDQ0</accession>
<name>A0ABR5IDQ0_9ACTN</name>
<proteinExistence type="predicted"/>
<dbReference type="Pfam" id="PF26136">
    <property type="entry name" value="SCO6045_C"/>
    <property type="match status" value="1"/>
</dbReference>
<dbReference type="InterPro" id="IPR058711">
    <property type="entry name" value="SCO6045-like_C"/>
</dbReference>
<organism evidence="2 3">
    <name type="scientific">Gordonia jacobaea</name>
    <dbReference type="NCBI Taxonomy" id="122202"/>
    <lineage>
        <taxon>Bacteria</taxon>
        <taxon>Bacillati</taxon>
        <taxon>Actinomycetota</taxon>
        <taxon>Actinomycetes</taxon>
        <taxon>Mycobacteriales</taxon>
        <taxon>Gordoniaceae</taxon>
        <taxon>Gordonia</taxon>
    </lineage>
</organism>
<dbReference type="EMBL" id="LDTZ01000016">
    <property type="protein sequence ID" value="KNA91718.1"/>
    <property type="molecule type" value="Genomic_DNA"/>
</dbReference>